<dbReference type="Proteomes" id="UP001629462">
    <property type="component" value="Unassembled WGS sequence"/>
</dbReference>
<dbReference type="CDD" id="cd06558">
    <property type="entry name" value="crotonase-like"/>
    <property type="match status" value="1"/>
</dbReference>
<proteinExistence type="inferred from homology"/>
<dbReference type="EMBL" id="JAQQDB010000046">
    <property type="protein sequence ID" value="MFM0522168.1"/>
    <property type="molecule type" value="Genomic_DNA"/>
</dbReference>
<comment type="caution">
    <text evidence="3">The sequence shown here is derived from an EMBL/GenBank/DDBJ whole genome shotgun (WGS) entry which is preliminary data.</text>
</comment>
<evidence type="ECO:0000256" key="2">
    <source>
        <dbReference type="RuleBase" id="RU003707"/>
    </source>
</evidence>
<evidence type="ECO:0000313" key="3">
    <source>
        <dbReference type="EMBL" id="MFM0522168.1"/>
    </source>
</evidence>
<dbReference type="PANTHER" id="PTHR43802">
    <property type="entry name" value="ENOYL-COA HYDRATASE"/>
    <property type="match status" value="1"/>
</dbReference>
<dbReference type="PANTHER" id="PTHR43802:SF1">
    <property type="entry name" value="IP11341P-RELATED"/>
    <property type="match status" value="1"/>
</dbReference>
<dbReference type="Pfam" id="PF00378">
    <property type="entry name" value="ECH_1"/>
    <property type="match status" value="1"/>
</dbReference>
<dbReference type="PROSITE" id="PS00166">
    <property type="entry name" value="ENOYL_COA_HYDRATASE"/>
    <property type="match status" value="1"/>
</dbReference>
<evidence type="ECO:0000313" key="4">
    <source>
        <dbReference type="Proteomes" id="UP001629462"/>
    </source>
</evidence>
<dbReference type="InterPro" id="IPR029045">
    <property type="entry name" value="ClpP/crotonase-like_dom_sf"/>
</dbReference>
<sequence length="263" mass="28667">MKKGNIVALLIDHPAPHVRRITLNRAERMNALDGPTLQHLNDAVRECIAAAGEIKVLVIRGSGRAFCAGNDLKWLASGVLADRAAHMRHQDLMQDTYERLESAPQIVLASINGYALAGGFELALACDLMIADEAAQLGDEHIRRSLLPSGGSSQRLPRKLGFQRAMYYLVTGRRMTGREAVDMGLAALAVPSLQLESATLQLAQEIAQADALALTSMKQMARRAMELPLSDGLRYERWMQHCYRTQSPSLEAGVHGFGGNLGN</sequence>
<gene>
    <name evidence="3" type="ORF">PQR08_32615</name>
</gene>
<dbReference type="InterPro" id="IPR001753">
    <property type="entry name" value="Enoyl-CoA_hydra/iso"/>
</dbReference>
<protein>
    <submittedName>
        <fullName evidence="3">Enoyl-CoA hydratase/isomerase family protein</fullName>
    </submittedName>
</protein>
<comment type="similarity">
    <text evidence="1 2">Belongs to the enoyl-CoA hydratase/isomerase family.</text>
</comment>
<reference evidence="3 4" key="1">
    <citation type="journal article" date="2024" name="Chem. Sci.">
        <title>Discovery of megapolipeptins by genome mining of a Burkholderiales bacteria collection.</title>
        <authorList>
            <person name="Paulo B.S."/>
            <person name="Recchia M.J.J."/>
            <person name="Lee S."/>
            <person name="Fergusson C.H."/>
            <person name="Romanowski S.B."/>
            <person name="Hernandez A."/>
            <person name="Krull N."/>
            <person name="Liu D.Y."/>
            <person name="Cavanagh H."/>
            <person name="Bos A."/>
            <person name="Gray C.A."/>
            <person name="Murphy B.T."/>
            <person name="Linington R.G."/>
            <person name="Eustaquio A.S."/>
        </authorList>
    </citation>
    <scope>NUCLEOTIDE SEQUENCE [LARGE SCALE GENOMIC DNA]</scope>
    <source>
        <strain evidence="3 4">RL17-374-BIF-D</strain>
    </source>
</reference>
<dbReference type="SUPFAM" id="SSF52096">
    <property type="entry name" value="ClpP/crotonase"/>
    <property type="match status" value="1"/>
</dbReference>
<dbReference type="Gene3D" id="3.90.226.10">
    <property type="entry name" value="2-enoyl-CoA Hydratase, Chain A, domain 1"/>
    <property type="match status" value="1"/>
</dbReference>
<organism evidence="3 4">
    <name type="scientific">Caballeronia jiangsuensis</name>
    <dbReference type="NCBI Taxonomy" id="1458357"/>
    <lineage>
        <taxon>Bacteria</taxon>
        <taxon>Pseudomonadati</taxon>
        <taxon>Pseudomonadota</taxon>
        <taxon>Betaproteobacteria</taxon>
        <taxon>Burkholderiales</taxon>
        <taxon>Burkholderiaceae</taxon>
        <taxon>Caballeronia</taxon>
    </lineage>
</organism>
<name>A0ABW9CUJ3_9BURK</name>
<keyword evidence="4" id="KW-1185">Reference proteome</keyword>
<accession>A0ABW9CUJ3</accession>
<dbReference type="InterPro" id="IPR018376">
    <property type="entry name" value="Enoyl-CoA_hyd/isom_CS"/>
</dbReference>
<evidence type="ECO:0000256" key="1">
    <source>
        <dbReference type="ARBA" id="ARBA00005254"/>
    </source>
</evidence>